<dbReference type="Pfam" id="PF09814">
    <property type="entry name" value="HECT_2"/>
    <property type="match status" value="1"/>
</dbReference>
<dbReference type="KEGG" id="ccin:107269581"/>
<comment type="catalytic activity">
    <reaction evidence="1">
        <text>S-ubiquitinyl-[E2 ubiquitin-conjugating enzyme]-L-cysteine + [acceptor protein]-L-lysine = [E2 ubiquitin-conjugating enzyme]-L-cysteine + N(6)-ubiquitinyl-[acceptor protein]-L-lysine.</text>
        <dbReference type="EC" id="2.3.2.26"/>
    </reaction>
</comment>
<dbReference type="GO" id="GO:0005634">
    <property type="term" value="C:nucleus"/>
    <property type="evidence" value="ECO:0007669"/>
    <property type="project" value="TreeGrafter"/>
</dbReference>
<sequence length="381" mass="43207">MVSVTLELRPRLRSCNVFIYMHGAAEPESIRLKLNEDAIIFGIGEKTTTLSSSSIKIVPKSLSLLRVTSNWISFRVQTKPINSSYGSFGTEILGAELVEIDTVLRDLKGNTILPTENSEFRLSCVNCKNDIIKTVSFKRVLPLPRTDCDPSEWFCCKHDENNESSTLLSPRKSDYFYGAYYCVLHKNNLCDHVKIDKKVVVCGKCLSIIGMPWDNVSVKIWNCCIEYKTSKNPLPMKISTALDDFLLVILDSVDTVPGSRLLLEATEGNHTHYLLLQPMDWHLDLLVEPEILPNNKNLVNLRRIRVIKVLYKYGEKKADIISNSSEFQQCHVALPIMLAGVEQLLLSTKRVPPSYRVADEYYIGYVYVQKVTENGVLPKKQ</sequence>
<name>A0AAJ7FMH2_CEPCN</name>
<dbReference type="PANTHER" id="PTHR31531">
    <property type="entry name" value="E3 UBIQUITIN-PROTEIN LIGASE E3D FAMILY MEMBER"/>
    <property type="match status" value="1"/>
</dbReference>
<dbReference type="GO" id="GO:0000151">
    <property type="term" value="C:ubiquitin ligase complex"/>
    <property type="evidence" value="ECO:0007669"/>
    <property type="project" value="TreeGrafter"/>
</dbReference>
<dbReference type="GO" id="GO:0031624">
    <property type="term" value="F:ubiquitin conjugating enzyme binding"/>
    <property type="evidence" value="ECO:0007669"/>
    <property type="project" value="TreeGrafter"/>
</dbReference>
<dbReference type="RefSeq" id="XP_015599091.1">
    <property type="nucleotide sequence ID" value="XM_015743605.2"/>
</dbReference>
<proteinExistence type="predicted"/>
<evidence type="ECO:0000256" key="5">
    <source>
        <dbReference type="ARBA" id="ARBA00032234"/>
    </source>
</evidence>
<evidence type="ECO:0000256" key="7">
    <source>
        <dbReference type="ARBA" id="ARBA00053831"/>
    </source>
</evidence>
<dbReference type="GO" id="GO:0051865">
    <property type="term" value="P:protein autoubiquitination"/>
    <property type="evidence" value="ECO:0007669"/>
    <property type="project" value="TreeGrafter"/>
</dbReference>
<evidence type="ECO:0000256" key="6">
    <source>
        <dbReference type="ARBA" id="ARBA00032298"/>
    </source>
</evidence>
<dbReference type="EC" id="2.3.2.26" evidence="2"/>
<dbReference type="PANTHER" id="PTHR31531:SF2">
    <property type="entry name" value="E3 UBIQUITIN-PROTEIN LIGASE E3D"/>
    <property type="match status" value="1"/>
</dbReference>
<evidence type="ECO:0000313" key="10">
    <source>
        <dbReference type="RefSeq" id="XP_015599090.1"/>
    </source>
</evidence>
<dbReference type="AlphaFoldDB" id="A0AAJ7FMH2"/>
<dbReference type="RefSeq" id="XP_015599090.1">
    <property type="nucleotide sequence ID" value="XM_015743604.2"/>
</dbReference>
<dbReference type="GO" id="GO:0005829">
    <property type="term" value="C:cytosol"/>
    <property type="evidence" value="ECO:0007669"/>
    <property type="project" value="TreeGrafter"/>
</dbReference>
<dbReference type="Proteomes" id="UP000694920">
    <property type="component" value="Unplaced"/>
</dbReference>
<organism evidence="9 10">
    <name type="scientific">Cephus cinctus</name>
    <name type="common">Wheat stem sawfly</name>
    <dbReference type="NCBI Taxonomy" id="211228"/>
    <lineage>
        <taxon>Eukaryota</taxon>
        <taxon>Metazoa</taxon>
        <taxon>Ecdysozoa</taxon>
        <taxon>Arthropoda</taxon>
        <taxon>Hexapoda</taxon>
        <taxon>Insecta</taxon>
        <taxon>Pterygota</taxon>
        <taxon>Neoptera</taxon>
        <taxon>Endopterygota</taxon>
        <taxon>Hymenoptera</taxon>
        <taxon>Cephoidea</taxon>
        <taxon>Cephidae</taxon>
        <taxon>Cephus</taxon>
    </lineage>
</organism>
<evidence type="ECO:0000256" key="3">
    <source>
        <dbReference type="ARBA" id="ARBA00013646"/>
    </source>
</evidence>
<dbReference type="GO" id="GO:0000209">
    <property type="term" value="P:protein polyubiquitination"/>
    <property type="evidence" value="ECO:0007669"/>
    <property type="project" value="TreeGrafter"/>
</dbReference>
<dbReference type="InterPro" id="IPR019193">
    <property type="entry name" value="UBQ-conj_enz_E2-bd_prot"/>
</dbReference>
<evidence type="ECO:0000256" key="2">
    <source>
        <dbReference type="ARBA" id="ARBA00012485"/>
    </source>
</evidence>
<protein>
    <recommendedName>
        <fullName evidence="3">E3 ubiquitin-protein ligase E3D</fullName>
        <ecNumber evidence="2">2.3.2.26</ecNumber>
    </recommendedName>
    <alternativeName>
        <fullName evidence="6">HECT-type E3 ubiquitin transferase E3D</fullName>
    </alternativeName>
    <alternativeName>
        <fullName evidence="5">UbcH10-binding protein with a HECT-like domain</fullName>
    </alternativeName>
    <alternativeName>
        <fullName evidence="4">Ubiquitin-conjugating enzyme E2C-binding protein</fullName>
    </alternativeName>
</protein>
<comment type="function">
    <text evidence="7">E3 ubiquitin-protein ligase which accepts ubiquitin from specific E2 ubiquitin-conjugating enzymes, and transfers it to substrates, generally promoting their degradation by the proteasome. Independently of its E3 ubiquitin-protein ligase activity, acts as an inhibitor of CPSF3 endonuclease activity by blocking CPSF3 active site.</text>
</comment>
<dbReference type="GO" id="GO:0061630">
    <property type="term" value="F:ubiquitin protein ligase activity"/>
    <property type="evidence" value="ECO:0007669"/>
    <property type="project" value="UniProtKB-EC"/>
</dbReference>
<evidence type="ECO:0000313" key="11">
    <source>
        <dbReference type="RefSeq" id="XP_015599091.1"/>
    </source>
</evidence>
<dbReference type="GeneID" id="107269581"/>
<evidence type="ECO:0000313" key="9">
    <source>
        <dbReference type="Proteomes" id="UP000694920"/>
    </source>
</evidence>
<evidence type="ECO:0000256" key="8">
    <source>
        <dbReference type="ARBA" id="ARBA00064185"/>
    </source>
</evidence>
<comment type="subunit">
    <text evidence="8">Interacts with UBE2C/UbcH10 (E2 ubiquitin-conjugating enzyme). In vitro, interacts with cyclin-B.</text>
</comment>
<dbReference type="GO" id="GO:0043161">
    <property type="term" value="P:proteasome-mediated ubiquitin-dependent protein catabolic process"/>
    <property type="evidence" value="ECO:0007669"/>
    <property type="project" value="TreeGrafter"/>
</dbReference>
<accession>A0AAJ7FMH2</accession>
<dbReference type="GO" id="GO:0006513">
    <property type="term" value="P:protein monoubiquitination"/>
    <property type="evidence" value="ECO:0007669"/>
    <property type="project" value="TreeGrafter"/>
</dbReference>
<gene>
    <name evidence="10 11" type="primary">LOC107269581</name>
</gene>
<keyword evidence="9" id="KW-1185">Reference proteome</keyword>
<dbReference type="GO" id="GO:0030332">
    <property type="term" value="F:cyclin binding"/>
    <property type="evidence" value="ECO:0007669"/>
    <property type="project" value="TreeGrafter"/>
</dbReference>
<reference evidence="10 11" key="1">
    <citation type="submission" date="2025-04" db="UniProtKB">
        <authorList>
            <consortium name="RefSeq"/>
        </authorList>
    </citation>
    <scope>IDENTIFICATION</scope>
</reference>
<evidence type="ECO:0000256" key="4">
    <source>
        <dbReference type="ARBA" id="ARBA00029737"/>
    </source>
</evidence>
<evidence type="ECO:0000256" key="1">
    <source>
        <dbReference type="ARBA" id="ARBA00000885"/>
    </source>
</evidence>